<reference evidence="2 3" key="1">
    <citation type="submission" date="2019-08" db="EMBL/GenBank/DDBJ databases">
        <title>Deep-cultivation of Planctomycetes and their phenomic and genomic characterization uncovers novel biology.</title>
        <authorList>
            <person name="Wiegand S."/>
            <person name="Jogler M."/>
            <person name="Boedeker C."/>
            <person name="Pinto D."/>
            <person name="Vollmers J."/>
            <person name="Rivas-Marin E."/>
            <person name="Kohn T."/>
            <person name="Peeters S.H."/>
            <person name="Heuer A."/>
            <person name="Rast P."/>
            <person name="Oberbeckmann S."/>
            <person name="Bunk B."/>
            <person name="Jeske O."/>
            <person name="Meyerdierks A."/>
            <person name="Storesund J.E."/>
            <person name="Kallscheuer N."/>
            <person name="Luecker S."/>
            <person name="Lage O.M."/>
            <person name="Pohl T."/>
            <person name="Merkel B.J."/>
            <person name="Hornburger P."/>
            <person name="Mueller R.-W."/>
            <person name="Bruemmer F."/>
            <person name="Labrenz M."/>
            <person name="Spormann A.M."/>
            <person name="Op den Camp H."/>
            <person name="Overmann J."/>
            <person name="Amann R."/>
            <person name="Jetten M.S.M."/>
            <person name="Mascher T."/>
            <person name="Medema M.H."/>
            <person name="Devos D.P."/>
            <person name="Kaster A.-K."/>
            <person name="Ovreas L."/>
            <person name="Rohde M."/>
            <person name="Galperin M.Y."/>
            <person name="Jogler C."/>
        </authorList>
    </citation>
    <scope>NUCLEOTIDE SEQUENCE [LARGE SCALE GENOMIC DNA]</scope>
    <source>
        <strain evidence="2 3">OJF2</strain>
    </source>
</reference>
<evidence type="ECO:0000313" key="2">
    <source>
        <dbReference type="EMBL" id="QEH31759.1"/>
    </source>
</evidence>
<dbReference type="Proteomes" id="UP000324233">
    <property type="component" value="Chromosome"/>
</dbReference>
<feature type="compositionally biased region" description="Gly residues" evidence="1">
    <location>
        <begin position="28"/>
        <end position="42"/>
    </location>
</feature>
<protein>
    <submittedName>
        <fullName evidence="2">Uncharacterized protein</fullName>
    </submittedName>
</protein>
<sequence>MAIEAQAQGANGVTGSQRGEPTGSRGEPTGGANGGGANEGANGGGANGVILIALTVLGNLGKPVANSFGFPWGIGTHRGRE</sequence>
<organism evidence="2 3">
    <name type="scientific">Aquisphaera giovannonii</name>
    <dbReference type="NCBI Taxonomy" id="406548"/>
    <lineage>
        <taxon>Bacteria</taxon>
        <taxon>Pseudomonadati</taxon>
        <taxon>Planctomycetota</taxon>
        <taxon>Planctomycetia</taxon>
        <taxon>Isosphaerales</taxon>
        <taxon>Isosphaeraceae</taxon>
        <taxon>Aquisphaera</taxon>
    </lineage>
</organism>
<evidence type="ECO:0000313" key="3">
    <source>
        <dbReference type="Proteomes" id="UP000324233"/>
    </source>
</evidence>
<dbReference type="KEGG" id="agv:OJF2_02240"/>
<accession>A0A5B9VUI4</accession>
<dbReference type="AlphaFoldDB" id="A0A5B9VUI4"/>
<feature type="compositionally biased region" description="Polar residues" evidence="1">
    <location>
        <begin position="8"/>
        <end position="19"/>
    </location>
</feature>
<name>A0A5B9VUI4_9BACT</name>
<gene>
    <name evidence="2" type="ORF">OJF2_02240</name>
</gene>
<evidence type="ECO:0000256" key="1">
    <source>
        <dbReference type="SAM" id="MobiDB-lite"/>
    </source>
</evidence>
<keyword evidence="3" id="KW-1185">Reference proteome</keyword>
<dbReference type="EMBL" id="CP042997">
    <property type="protein sequence ID" value="QEH31759.1"/>
    <property type="molecule type" value="Genomic_DNA"/>
</dbReference>
<proteinExistence type="predicted"/>
<feature type="region of interest" description="Disordered" evidence="1">
    <location>
        <begin position="1"/>
        <end position="42"/>
    </location>
</feature>